<feature type="non-terminal residue" evidence="2">
    <location>
        <position position="1"/>
    </location>
</feature>
<keyword evidence="1" id="KW-1133">Transmembrane helix</keyword>
<protein>
    <submittedName>
        <fullName evidence="2">Uncharacterized protein</fullName>
    </submittedName>
</protein>
<feature type="transmembrane region" description="Helical" evidence="1">
    <location>
        <begin position="50"/>
        <end position="69"/>
    </location>
</feature>
<dbReference type="AlphaFoldDB" id="A0A267FQX1"/>
<keyword evidence="1" id="KW-0812">Transmembrane</keyword>
<comment type="caution">
    <text evidence="2">The sequence shown here is derived from an EMBL/GenBank/DDBJ whole genome shotgun (WGS) entry which is preliminary data.</text>
</comment>
<accession>A0A267FQX1</accession>
<keyword evidence="3" id="KW-1185">Reference proteome</keyword>
<proteinExistence type="predicted"/>
<dbReference type="Proteomes" id="UP000215902">
    <property type="component" value="Unassembled WGS sequence"/>
</dbReference>
<evidence type="ECO:0000313" key="2">
    <source>
        <dbReference type="EMBL" id="PAA76171.1"/>
    </source>
</evidence>
<name>A0A267FQX1_9PLAT</name>
<organism evidence="2 3">
    <name type="scientific">Macrostomum lignano</name>
    <dbReference type="NCBI Taxonomy" id="282301"/>
    <lineage>
        <taxon>Eukaryota</taxon>
        <taxon>Metazoa</taxon>
        <taxon>Spiralia</taxon>
        <taxon>Lophotrochozoa</taxon>
        <taxon>Platyhelminthes</taxon>
        <taxon>Rhabditophora</taxon>
        <taxon>Macrostomorpha</taxon>
        <taxon>Macrostomida</taxon>
        <taxon>Macrostomidae</taxon>
        <taxon>Macrostomum</taxon>
    </lineage>
</organism>
<reference evidence="2 3" key="1">
    <citation type="submission" date="2017-06" db="EMBL/GenBank/DDBJ databases">
        <title>A platform for efficient transgenesis in Macrostomum lignano, a flatworm model organism for stem cell research.</title>
        <authorList>
            <person name="Berezikov E."/>
        </authorList>
    </citation>
    <scope>NUCLEOTIDE SEQUENCE [LARGE SCALE GENOMIC DNA]</scope>
    <source>
        <strain evidence="2">DV1</strain>
        <tissue evidence="2">Whole organism</tissue>
    </source>
</reference>
<sequence length="90" mass="9469">AMTSSNANQKRQLWDGCTVCKYTGIVPALASVYIVRTVAQQRRRYAGFELAAYLGLGGGLAAALLYVGLGSLSRTLLGDTGGSADQSRQL</sequence>
<dbReference type="EMBL" id="NIVC01000838">
    <property type="protein sequence ID" value="PAA76171.1"/>
    <property type="molecule type" value="Genomic_DNA"/>
</dbReference>
<keyword evidence="1" id="KW-0472">Membrane</keyword>
<gene>
    <name evidence="2" type="ORF">BOX15_Mlig030784g7</name>
</gene>
<evidence type="ECO:0000256" key="1">
    <source>
        <dbReference type="SAM" id="Phobius"/>
    </source>
</evidence>
<evidence type="ECO:0000313" key="3">
    <source>
        <dbReference type="Proteomes" id="UP000215902"/>
    </source>
</evidence>